<keyword evidence="4" id="KW-0408">Iron</keyword>
<evidence type="ECO:0000256" key="4">
    <source>
        <dbReference type="ARBA" id="ARBA00023004"/>
    </source>
</evidence>
<evidence type="ECO:0000313" key="5">
    <source>
        <dbReference type="EMBL" id="KAL1617889.1"/>
    </source>
</evidence>
<dbReference type="PANTHER" id="PTHR24305">
    <property type="entry name" value="CYTOCHROME P450"/>
    <property type="match status" value="1"/>
</dbReference>
<dbReference type="Pfam" id="PF00067">
    <property type="entry name" value="p450"/>
    <property type="match status" value="2"/>
</dbReference>
<accession>A0ABR3SDK0</accession>
<gene>
    <name evidence="5" type="ORF">SLS56_010811</name>
</gene>
<evidence type="ECO:0000256" key="3">
    <source>
        <dbReference type="ARBA" id="ARBA00022723"/>
    </source>
</evidence>
<evidence type="ECO:0000313" key="6">
    <source>
        <dbReference type="Proteomes" id="UP001521116"/>
    </source>
</evidence>
<dbReference type="InterPro" id="IPR001128">
    <property type="entry name" value="Cyt_P450"/>
</dbReference>
<comment type="caution">
    <text evidence="5">The sequence shown here is derived from an EMBL/GenBank/DDBJ whole genome shotgun (WGS) entry which is preliminary data.</text>
</comment>
<dbReference type="PANTHER" id="PTHR24305:SF232">
    <property type="entry name" value="P450, PUTATIVE (EUROFUNG)-RELATED"/>
    <property type="match status" value="1"/>
</dbReference>
<comment type="similarity">
    <text evidence="2">Belongs to the cytochrome P450 family.</text>
</comment>
<dbReference type="InterPro" id="IPR036396">
    <property type="entry name" value="Cyt_P450_sf"/>
</dbReference>
<comment type="cofactor">
    <cofactor evidence="1">
        <name>heme</name>
        <dbReference type="ChEBI" id="CHEBI:30413"/>
    </cofactor>
</comment>
<dbReference type="Gene3D" id="1.10.630.10">
    <property type="entry name" value="Cytochrome P450"/>
    <property type="match status" value="1"/>
</dbReference>
<protein>
    <recommendedName>
        <fullName evidence="7">Cytochrome P450</fullName>
    </recommendedName>
</protein>
<evidence type="ECO:0008006" key="7">
    <source>
        <dbReference type="Google" id="ProtNLM"/>
    </source>
</evidence>
<dbReference type="EMBL" id="JAJVDC020000221">
    <property type="protein sequence ID" value="KAL1617889.1"/>
    <property type="molecule type" value="Genomic_DNA"/>
</dbReference>
<evidence type="ECO:0000256" key="1">
    <source>
        <dbReference type="ARBA" id="ARBA00001971"/>
    </source>
</evidence>
<dbReference type="InterPro" id="IPR050121">
    <property type="entry name" value="Cytochrome_P450_monoxygenase"/>
</dbReference>
<dbReference type="SUPFAM" id="SSF48264">
    <property type="entry name" value="Cytochrome P450"/>
    <property type="match status" value="1"/>
</dbReference>
<keyword evidence="3" id="KW-0479">Metal-binding</keyword>
<proteinExistence type="inferred from homology"/>
<reference evidence="5 6" key="1">
    <citation type="submission" date="2024-02" db="EMBL/GenBank/DDBJ databases">
        <title>De novo assembly and annotation of 12 fungi associated with fruit tree decline syndrome in Ontario, Canada.</title>
        <authorList>
            <person name="Sulman M."/>
            <person name="Ellouze W."/>
            <person name="Ilyukhin E."/>
        </authorList>
    </citation>
    <scope>NUCLEOTIDE SEQUENCE [LARGE SCALE GENOMIC DNA]</scope>
    <source>
        <strain evidence="5 6">M1-105</strain>
    </source>
</reference>
<keyword evidence="6" id="KW-1185">Reference proteome</keyword>
<evidence type="ECO:0000256" key="2">
    <source>
        <dbReference type="ARBA" id="ARBA00010617"/>
    </source>
</evidence>
<name>A0ABR3SDK0_9PEZI</name>
<sequence length="297" mass="34070">MLSRAYSMTYSLGLETYIDPVITCFMKKMHSFACSKLDLSIWAQFLAYDVMSELAFGQPWRLMEKGYDELRLLESVHVHMACASVSGWTWKQYRAAFFALPRWILNNTTLKRLKKTIDRHPRGIIEDIVRKNLRLSAYPDRRDLLAHFASIEKPDGRPLTQLEIFGESMTVVNAGADTSAISFRAAEIDEAAADGRLSDVVQYSEAQHLPYFQAVLKESLRMFPAVGFDLPRRAPRGGTRLAGIWLPENMLPTLFRDFDIDICHPDQPWDVITSWFSYQADFFVRMAPRKHNCTTSA</sequence>
<dbReference type="Proteomes" id="UP001521116">
    <property type="component" value="Unassembled WGS sequence"/>
</dbReference>
<organism evidence="5 6">
    <name type="scientific">Neofusicoccum ribis</name>
    <dbReference type="NCBI Taxonomy" id="45134"/>
    <lineage>
        <taxon>Eukaryota</taxon>
        <taxon>Fungi</taxon>
        <taxon>Dikarya</taxon>
        <taxon>Ascomycota</taxon>
        <taxon>Pezizomycotina</taxon>
        <taxon>Dothideomycetes</taxon>
        <taxon>Dothideomycetes incertae sedis</taxon>
        <taxon>Botryosphaeriales</taxon>
        <taxon>Botryosphaeriaceae</taxon>
        <taxon>Neofusicoccum</taxon>
    </lineage>
</organism>